<evidence type="ECO:0000256" key="1">
    <source>
        <dbReference type="SAM" id="MobiDB-lite"/>
    </source>
</evidence>
<accession>A0A2N5UHZ4</accession>
<dbReference type="Proteomes" id="UP000235388">
    <property type="component" value="Unassembled WGS sequence"/>
</dbReference>
<feature type="region of interest" description="Disordered" evidence="1">
    <location>
        <begin position="42"/>
        <end position="97"/>
    </location>
</feature>
<gene>
    <name evidence="2" type="ORF">PCANC_19648</name>
</gene>
<dbReference type="EMBL" id="PGCJ01000223">
    <property type="protein sequence ID" value="PLW37374.1"/>
    <property type="molecule type" value="Genomic_DNA"/>
</dbReference>
<reference evidence="2 3" key="1">
    <citation type="submission" date="2017-11" db="EMBL/GenBank/DDBJ databases">
        <title>De novo assembly and phasing of dikaryotic genomes from two isolates of Puccinia coronata f. sp. avenae, the causal agent of oat crown rust.</title>
        <authorList>
            <person name="Miller M.E."/>
            <person name="Zhang Y."/>
            <person name="Omidvar V."/>
            <person name="Sperschneider J."/>
            <person name="Schwessinger B."/>
            <person name="Raley C."/>
            <person name="Palmer J.M."/>
            <person name="Garnica D."/>
            <person name="Upadhyaya N."/>
            <person name="Rathjen J."/>
            <person name="Taylor J.M."/>
            <person name="Park R.F."/>
            <person name="Dodds P.N."/>
            <person name="Hirsch C.D."/>
            <person name="Kianian S.F."/>
            <person name="Figueroa M."/>
        </authorList>
    </citation>
    <scope>NUCLEOTIDE SEQUENCE [LARGE SCALE GENOMIC DNA]</scope>
    <source>
        <strain evidence="2">12NC29</strain>
    </source>
</reference>
<evidence type="ECO:0000313" key="2">
    <source>
        <dbReference type="EMBL" id="PLW37374.1"/>
    </source>
</evidence>
<protein>
    <submittedName>
        <fullName evidence="2">Uncharacterized protein</fullName>
    </submittedName>
</protein>
<sequence length="97" mass="10629">MQPRSPSSCHSRRPRASYDFQSAVTHACGYPTEVRIEHTDMCRSELPTTAPTRAPQMNPHVRQSPEPGLRSPDSHPGGRRSPDPYPPGGLQNPTGIS</sequence>
<evidence type="ECO:0000313" key="3">
    <source>
        <dbReference type="Proteomes" id="UP000235388"/>
    </source>
</evidence>
<proteinExistence type="predicted"/>
<feature type="region of interest" description="Disordered" evidence="1">
    <location>
        <begin position="1"/>
        <end position="20"/>
    </location>
</feature>
<keyword evidence="3" id="KW-1185">Reference proteome</keyword>
<name>A0A2N5UHZ4_9BASI</name>
<comment type="caution">
    <text evidence="2">The sequence shown here is derived from an EMBL/GenBank/DDBJ whole genome shotgun (WGS) entry which is preliminary data.</text>
</comment>
<dbReference type="AlphaFoldDB" id="A0A2N5UHZ4"/>
<organism evidence="2 3">
    <name type="scientific">Puccinia coronata f. sp. avenae</name>
    <dbReference type="NCBI Taxonomy" id="200324"/>
    <lineage>
        <taxon>Eukaryota</taxon>
        <taxon>Fungi</taxon>
        <taxon>Dikarya</taxon>
        <taxon>Basidiomycota</taxon>
        <taxon>Pucciniomycotina</taxon>
        <taxon>Pucciniomycetes</taxon>
        <taxon>Pucciniales</taxon>
        <taxon>Pucciniaceae</taxon>
        <taxon>Puccinia</taxon>
    </lineage>
</organism>